<dbReference type="RefSeq" id="WP_157567047.1">
    <property type="nucleotide sequence ID" value="NZ_WQKZ01000003.1"/>
</dbReference>
<evidence type="ECO:0000313" key="2">
    <source>
        <dbReference type="Proteomes" id="UP000441336"/>
    </source>
</evidence>
<reference evidence="1 2" key="1">
    <citation type="submission" date="2019-12" db="EMBL/GenBank/DDBJ databases">
        <title>Hymenobacter sp. HMF4947 Genome sequencing and assembly.</title>
        <authorList>
            <person name="Kang H."/>
            <person name="Cha I."/>
            <person name="Kim H."/>
            <person name="Joh K."/>
        </authorList>
    </citation>
    <scope>NUCLEOTIDE SEQUENCE [LARGE SCALE GENOMIC DNA]</scope>
    <source>
        <strain evidence="1 2">HMF4947</strain>
    </source>
</reference>
<organism evidence="1 2">
    <name type="scientific">Hymenobacter ginkgonis</name>
    <dbReference type="NCBI Taxonomy" id="2682976"/>
    <lineage>
        <taxon>Bacteria</taxon>
        <taxon>Pseudomonadati</taxon>
        <taxon>Bacteroidota</taxon>
        <taxon>Cytophagia</taxon>
        <taxon>Cytophagales</taxon>
        <taxon>Hymenobacteraceae</taxon>
        <taxon>Hymenobacter</taxon>
    </lineage>
</organism>
<dbReference type="Gene3D" id="3.40.50.300">
    <property type="entry name" value="P-loop containing nucleotide triphosphate hydrolases"/>
    <property type="match status" value="1"/>
</dbReference>
<dbReference type="Proteomes" id="UP000441336">
    <property type="component" value="Unassembled WGS sequence"/>
</dbReference>
<keyword evidence="2" id="KW-1185">Reference proteome</keyword>
<comment type="caution">
    <text evidence="1">The sequence shown here is derived from an EMBL/GenBank/DDBJ whole genome shotgun (WGS) entry which is preliminary data.</text>
</comment>
<protein>
    <submittedName>
        <fullName evidence="1">Uncharacterized protein</fullName>
    </submittedName>
</protein>
<name>A0A7K1TH64_9BACT</name>
<dbReference type="AlphaFoldDB" id="A0A7K1TH64"/>
<evidence type="ECO:0000313" key="1">
    <source>
        <dbReference type="EMBL" id="MVN77739.1"/>
    </source>
</evidence>
<dbReference type="EMBL" id="WQKZ01000003">
    <property type="protein sequence ID" value="MVN77739.1"/>
    <property type="molecule type" value="Genomic_DNA"/>
</dbReference>
<accession>A0A7K1TH64</accession>
<gene>
    <name evidence="1" type="ORF">GO988_15505</name>
</gene>
<dbReference type="InterPro" id="IPR027417">
    <property type="entry name" value="P-loop_NTPase"/>
</dbReference>
<proteinExistence type="predicted"/>
<sequence>MSVLNREQLQFNQPQQRYITARGKKQGISIWGRGTGKSSVIAWDIHQIVTTMPRSCWVIVGSTYKQVLTRTLPSTVAGLERLGYRLNRDFYIGRKPPPTLNWERPFEGPLSYDHFIVFKNGTGFHLVSLDAGGSASRGLNVDGFIGDEALLFDKTKLDADLSATNRGNGQYFGKNPMHHGVFLFSSMPWGDTGRWLLDKSKYYENEGINLEERQNELIDAQVRFLDAPTDEERLHIWGEEVVPLMKAVRYFPSAPSHGTFYSEANAFDNIKNLGLQYLVDQRAFMTDFTFQIEMMNRRPTTVEGGFYPQLNQALHVVECANDDFVLGLALGDEYTSPKAPGNAKGKGGGLNLEKLTAAGGARFLGDVDFSDSRGDSDCRSHQALRLSVDFGGGITTVLMGQPHLDKREYRVLKGFYVKHPAFINALVEQVTTYYAYHLRKEIEFLADEEYGDSRRPDSEFTLNETLMAAFRKKNWRIQRYGLGRTSGQGTRYLVAQELLGEQNPNLLRIRINKVNCKDVVTALLLAPVSQDSKGRIIKVKKSEGKKNFPQEHATHYTDNFDLHLASCGTEIVNAAIDFSQLLIVSR</sequence>